<proteinExistence type="predicted"/>
<reference evidence="3" key="1">
    <citation type="journal article" date="2019" name="Int. J. Syst. Evol. Microbiol.">
        <title>The Global Catalogue of Microorganisms (GCM) 10K type strain sequencing project: providing services to taxonomists for standard genome sequencing and annotation.</title>
        <authorList>
            <consortium name="The Broad Institute Genomics Platform"/>
            <consortium name="The Broad Institute Genome Sequencing Center for Infectious Disease"/>
            <person name="Wu L."/>
            <person name="Ma J."/>
        </authorList>
    </citation>
    <scope>NUCLEOTIDE SEQUENCE [LARGE SCALE GENOMIC DNA]</scope>
    <source>
        <strain evidence="3">JCM 13250</strain>
    </source>
</reference>
<evidence type="ECO:0000313" key="2">
    <source>
        <dbReference type="EMBL" id="GAA1829215.1"/>
    </source>
</evidence>
<protein>
    <submittedName>
        <fullName evidence="2">Uncharacterized protein</fullName>
    </submittedName>
</protein>
<comment type="caution">
    <text evidence="2">The sequence shown here is derived from an EMBL/GenBank/DDBJ whole genome shotgun (WGS) entry which is preliminary data.</text>
</comment>
<accession>A0ABP4YS73</accession>
<gene>
    <name evidence="2" type="ORF">GCM10009682_55120</name>
</gene>
<sequence length="72" mass="7788">MIKDEVIADGGQSDRLTLSTGAPPRPTRRAATRARNRPEKGQRPRSARMRRAALCPAAPMTEPAGWQPALPA</sequence>
<dbReference type="Proteomes" id="UP001500218">
    <property type="component" value="Unassembled WGS sequence"/>
</dbReference>
<name>A0ABP4YS73_9ACTN</name>
<dbReference type="EMBL" id="BAAALT010000253">
    <property type="protein sequence ID" value="GAA1829215.1"/>
    <property type="molecule type" value="Genomic_DNA"/>
</dbReference>
<keyword evidence="3" id="KW-1185">Reference proteome</keyword>
<evidence type="ECO:0000313" key="3">
    <source>
        <dbReference type="Proteomes" id="UP001500218"/>
    </source>
</evidence>
<evidence type="ECO:0000256" key="1">
    <source>
        <dbReference type="SAM" id="MobiDB-lite"/>
    </source>
</evidence>
<feature type="region of interest" description="Disordered" evidence="1">
    <location>
        <begin position="1"/>
        <end position="51"/>
    </location>
</feature>
<organism evidence="2 3">
    <name type="scientific">Luedemannella flava</name>
    <dbReference type="NCBI Taxonomy" id="349316"/>
    <lineage>
        <taxon>Bacteria</taxon>
        <taxon>Bacillati</taxon>
        <taxon>Actinomycetota</taxon>
        <taxon>Actinomycetes</taxon>
        <taxon>Micromonosporales</taxon>
        <taxon>Micromonosporaceae</taxon>
        <taxon>Luedemannella</taxon>
    </lineage>
</organism>
<feature type="compositionally biased region" description="Basic residues" evidence="1">
    <location>
        <begin position="26"/>
        <end position="35"/>
    </location>
</feature>